<dbReference type="InterPro" id="IPR002716">
    <property type="entry name" value="PIN_dom"/>
</dbReference>
<keyword evidence="3" id="KW-1185">Reference proteome</keyword>
<evidence type="ECO:0000259" key="1">
    <source>
        <dbReference type="Pfam" id="PF01850"/>
    </source>
</evidence>
<name>H0HTV0_9HYPH</name>
<dbReference type="AlphaFoldDB" id="H0HTV0"/>
<dbReference type="PATRIC" id="fig|1107882.3.peg.3509"/>
<dbReference type="SUPFAM" id="SSF88723">
    <property type="entry name" value="PIN domain-like"/>
    <property type="match status" value="1"/>
</dbReference>
<accession>H0HTV0</accession>
<gene>
    <name evidence="2" type="ORF">MAXJ12_17958</name>
</gene>
<dbReference type="InterPro" id="IPR029060">
    <property type="entry name" value="PIN-like_dom_sf"/>
</dbReference>
<proteinExistence type="predicted"/>
<dbReference type="EMBL" id="AHAM01000144">
    <property type="protein sequence ID" value="EHK55837.1"/>
    <property type="molecule type" value="Genomic_DNA"/>
</dbReference>
<dbReference type="CDD" id="cd09874">
    <property type="entry name" value="PIN_MT3492-like"/>
    <property type="match status" value="1"/>
</dbReference>
<protein>
    <submittedName>
        <fullName evidence="2">PilT domain-containing protein</fullName>
    </submittedName>
</protein>
<dbReference type="Pfam" id="PF01850">
    <property type="entry name" value="PIN"/>
    <property type="match status" value="1"/>
</dbReference>
<dbReference type="Proteomes" id="UP000003250">
    <property type="component" value="Unassembled WGS sequence"/>
</dbReference>
<sequence>MVSSLTREPDSPRIQVWLERETADGGLISWLVETEFSAALSVKLRRGDIDRAGRTAARQGFVDLIAVALASVPVERHHYQLAANFADRHSLGLRAADALHLAIAYDNGATLCTLDRRLSEAGPEVGVDTILV</sequence>
<reference evidence="2 3" key="1">
    <citation type="journal article" date="2012" name="J. Bacteriol.">
        <title>Draft Genome Sequence of Mesorhizobium alhagi CCNWXJ12-2T, a Novel Salt-Resistant Species Isolated from the Desert of Northwestern China.</title>
        <authorList>
            <person name="Zhou M."/>
            <person name="Chen W."/>
            <person name="Chen H."/>
            <person name="Wei G."/>
        </authorList>
    </citation>
    <scope>NUCLEOTIDE SEQUENCE [LARGE SCALE GENOMIC DNA]</scope>
    <source>
        <strain evidence="2 3">CCNWXJ12-2</strain>
    </source>
</reference>
<evidence type="ECO:0000313" key="3">
    <source>
        <dbReference type="Proteomes" id="UP000003250"/>
    </source>
</evidence>
<dbReference type="Gene3D" id="3.40.50.1010">
    <property type="entry name" value="5'-nuclease"/>
    <property type="match status" value="1"/>
</dbReference>
<organism evidence="2 3">
    <name type="scientific">Mesorhizobium alhagi CCNWXJ12-2</name>
    <dbReference type="NCBI Taxonomy" id="1107882"/>
    <lineage>
        <taxon>Bacteria</taxon>
        <taxon>Pseudomonadati</taxon>
        <taxon>Pseudomonadota</taxon>
        <taxon>Alphaproteobacteria</taxon>
        <taxon>Hyphomicrobiales</taxon>
        <taxon>Phyllobacteriaceae</taxon>
        <taxon>Allomesorhizobium</taxon>
    </lineage>
</organism>
<feature type="domain" description="PIN" evidence="1">
    <location>
        <begin position="8"/>
        <end position="121"/>
    </location>
</feature>
<evidence type="ECO:0000313" key="2">
    <source>
        <dbReference type="EMBL" id="EHK55837.1"/>
    </source>
</evidence>